<dbReference type="InterPro" id="IPR009057">
    <property type="entry name" value="Homeodomain-like_sf"/>
</dbReference>
<reference evidence="6" key="1">
    <citation type="journal article" date="2020" name="Mol. Plant Microbe">
        <title>Rhizobial microsymbionts of the narrowly endemic Oxytropis species growing in Kamchatka are characterized by significant genetic diversity and possess a set of genes that are associated with T3SS and T6SS secretion systems and can affect the development of symbiosis.</title>
        <authorList>
            <person name="Safronova V."/>
            <person name="Guro P."/>
            <person name="Sazanova A."/>
            <person name="Kuznetsova I."/>
            <person name="Belimov A."/>
            <person name="Yakubov V."/>
            <person name="Chirak E."/>
            <person name="Afonin A."/>
            <person name="Gogolev Y."/>
            <person name="Andronov E."/>
            <person name="Tikhonovich I."/>
        </authorList>
    </citation>
    <scope>NUCLEOTIDE SEQUENCE [LARGE SCALE GENOMIC DNA]</scope>
    <source>
        <strain evidence="6">581</strain>
    </source>
</reference>
<dbReference type="InterPro" id="IPR050204">
    <property type="entry name" value="AraC_XylS_family_regulators"/>
</dbReference>
<dbReference type="PANTHER" id="PTHR46796:SF6">
    <property type="entry name" value="ARAC SUBFAMILY"/>
    <property type="match status" value="1"/>
</dbReference>
<dbReference type="PROSITE" id="PS01124">
    <property type="entry name" value="HTH_ARAC_FAMILY_2"/>
    <property type="match status" value="1"/>
</dbReference>
<dbReference type="GO" id="GO:0043565">
    <property type="term" value="F:sequence-specific DNA binding"/>
    <property type="evidence" value="ECO:0007669"/>
    <property type="project" value="InterPro"/>
</dbReference>
<keyword evidence="1" id="KW-0805">Transcription regulation</keyword>
<evidence type="ECO:0000256" key="1">
    <source>
        <dbReference type="ARBA" id="ARBA00023015"/>
    </source>
</evidence>
<dbReference type="SMART" id="SM00342">
    <property type="entry name" value="HTH_ARAC"/>
    <property type="match status" value="1"/>
</dbReference>
<dbReference type="RefSeq" id="WP_184511796.1">
    <property type="nucleotide sequence ID" value="NZ_CP050292.1"/>
</dbReference>
<sequence length="323" mass="36061">MRTLMISTPVKPGDGFDHWHQVTCRNYSVTDCKPVANQNFRALVSIREFGALVLSDISCSTPDGDLIEVTRTSAHIRKDYRDDFQLWLNLEGGAVFAQNGLEVRMRPGDLVLHDQTQPFALAFGPQHRAILITIPRPLVISRLPTASKLVARRISSDTRLGALTWTVLNQLVALEEPNDEVAKRIGASALDILATTFEAELMDTTYEASRQSRRLIQAKRYISANLHDSRLDLDTIANAQNMSSRTLNRLFALEGTTPIRWLWQQRLAASFKALAEGHVIYVTDAAFNFGFSDSSHFSRAFKAAFGQSPQNLARSASSRRQTS</sequence>
<dbReference type="InterPro" id="IPR020449">
    <property type="entry name" value="Tscrpt_reg_AraC-type_HTH"/>
</dbReference>
<protein>
    <submittedName>
        <fullName evidence="5">Helix-turn-helix domain-containing protein</fullName>
    </submittedName>
</protein>
<dbReference type="SUPFAM" id="SSF46689">
    <property type="entry name" value="Homeodomain-like"/>
    <property type="match status" value="1"/>
</dbReference>
<dbReference type="AlphaFoldDB" id="A0A7G6U1L7"/>
<gene>
    <name evidence="5" type="ORF">HB776_18065</name>
</gene>
<dbReference type="KEGG" id="trb:HB776_18065"/>
<evidence type="ECO:0000313" key="5">
    <source>
        <dbReference type="EMBL" id="QND72899.1"/>
    </source>
</evidence>
<evidence type="ECO:0000256" key="3">
    <source>
        <dbReference type="ARBA" id="ARBA00023163"/>
    </source>
</evidence>
<dbReference type="InterPro" id="IPR035418">
    <property type="entry name" value="AraC-bd_2"/>
</dbReference>
<organism evidence="5 6">
    <name type="scientific">Tardiphaga robiniae</name>
    <dbReference type="NCBI Taxonomy" id="943830"/>
    <lineage>
        <taxon>Bacteria</taxon>
        <taxon>Pseudomonadati</taxon>
        <taxon>Pseudomonadota</taxon>
        <taxon>Alphaproteobacteria</taxon>
        <taxon>Hyphomicrobiales</taxon>
        <taxon>Nitrobacteraceae</taxon>
        <taxon>Tardiphaga</taxon>
    </lineage>
</organism>
<dbReference type="PANTHER" id="PTHR46796">
    <property type="entry name" value="HTH-TYPE TRANSCRIPTIONAL ACTIVATOR RHAS-RELATED"/>
    <property type="match status" value="1"/>
</dbReference>
<dbReference type="Gene3D" id="1.10.10.60">
    <property type="entry name" value="Homeodomain-like"/>
    <property type="match status" value="1"/>
</dbReference>
<feature type="domain" description="HTH araC/xylS-type" evidence="4">
    <location>
        <begin position="216"/>
        <end position="315"/>
    </location>
</feature>
<keyword evidence="3" id="KW-0804">Transcription</keyword>
<evidence type="ECO:0000256" key="2">
    <source>
        <dbReference type="ARBA" id="ARBA00023125"/>
    </source>
</evidence>
<dbReference type="PRINTS" id="PR00032">
    <property type="entry name" value="HTHARAC"/>
</dbReference>
<accession>A0A7G6U1L7</accession>
<evidence type="ECO:0000313" key="6">
    <source>
        <dbReference type="Proteomes" id="UP000515291"/>
    </source>
</evidence>
<name>A0A7G6U1L7_9BRAD</name>
<keyword evidence="2" id="KW-0238">DNA-binding</keyword>
<dbReference type="Pfam" id="PF12833">
    <property type="entry name" value="HTH_18"/>
    <property type="match status" value="1"/>
</dbReference>
<dbReference type="EMBL" id="CP050292">
    <property type="protein sequence ID" value="QND72899.1"/>
    <property type="molecule type" value="Genomic_DNA"/>
</dbReference>
<proteinExistence type="predicted"/>
<dbReference type="Proteomes" id="UP000515291">
    <property type="component" value="Chromosome"/>
</dbReference>
<evidence type="ECO:0000259" key="4">
    <source>
        <dbReference type="PROSITE" id="PS01124"/>
    </source>
</evidence>
<dbReference type="InterPro" id="IPR018060">
    <property type="entry name" value="HTH_AraC"/>
</dbReference>
<dbReference type="GO" id="GO:0003700">
    <property type="term" value="F:DNA-binding transcription factor activity"/>
    <property type="evidence" value="ECO:0007669"/>
    <property type="project" value="InterPro"/>
</dbReference>
<dbReference type="Pfam" id="PF14525">
    <property type="entry name" value="AraC_binding_2"/>
    <property type="match status" value="1"/>
</dbReference>